<dbReference type="Gene3D" id="3.20.20.80">
    <property type="entry name" value="Glycosidases"/>
    <property type="match status" value="1"/>
</dbReference>
<dbReference type="GO" id="GO:0005975">
    <property type="term" value="P:carbohydrate metabolic process"/>
    <property type="evidence" value="ECO:0007669"/>
    <property type="project" value="InterPro"/>
</dbReference>
<evidence type="ECO:0000256" key="3">
    <source>
        <dbReference type="ARBA" id="ARBA00022723"/>
    </source>
</evidence>
<organism evidence="8 9">
    <name type="scientific">Penicillium frequentans</name>
    <dbReference type="NCBI Taxonomy" id="3151616"/>
    <lineage>
        <taxon>Eukaryota</taxon>
        <taxon>Fungi</taxon>
        <taxon>Dikarya</taxon>
        <taxon>Ascomycota</taxon>
        <taxon>Pezizomycotina</taxon>
        <taxon>Eurotiomycetes</taxon>
        <taxon>Eurotiomycetidae</taxon>
        <taxon>Eurotiales</taxon>
        <taxon>Aspergillaceae</taxon>
        <taxon>Penicillium</taxon>
    </lineage>
</organism>
<dbReference type="Pfam" id="PF09154">
    <property type="entry name" value="Alpha-amy_C_pro"/>
    <property type="match status" value="1"/>
</dbReference>
<dbReference type="PANTHER" id="PTHR43447">
    <property type="entry name" value="ALPHA-AMYLASE"/>
    <property type="match status" value="1"/>
</dbReference>
<dbReference type="InterPro" id="IPR006047">
    <property type="entry name" value="GH13_cat_dom"/>
</dbReference>
<evidence type="ECO:0000256" key="5">
    <source>
        <dbReference type="ARBA" id="ARBA00023277"/>
    </source>
</evidence>
<evidence type="ECO:0000256" key="4">
    <source>
        <dbReference type="ARBA" id="ARBA00022801"/>
    </source>
</evidence>
<comment type="similarity">
    <text evidence="2">Belongs to the glycosyl hydrolase 13 family.</text>
</comment>
<dbReference type="NCBIfam" id="NF006968">
    <property type="entry name" value="PRK09441.1-1"/>
    <property type="match status" value="1"/>
</dbReference>
<evidence type="ECO:0000256" key="6">
    <source>
        <dbReference type="ARBA" id="ARBA00023295"/>
    </source>
</evidence>
<dbReference type="Gene3D" id="2.40.30.140">
    <property type="match status" value="1"/>
</dbReference>
<dbReference type="Pfam" id="PF00128">
    <property type="entry name" value="Alpha-amylase"/>
    <property type="match status" value="1"/>
</dbReference>
<dbReference type="Proteomes" id="UP001220324">
    <property type="component" value="Unassembled WGS sequence"/>
</dbReference>
<keyword evidence="9" id="KW-1185">Reference proteome</keyword>
<dbReference type="AlphaFoldDB" id="A0AAD6CNS1"/>
<accession>A0AAD6CNS1</accession>
<evidence type="ECO:0000313" key="9">
    <source>
        <dbReference type="Proteomes" id="UP001220324"/>
    </source>
</evidence>
<evidence type="ECO:0000256" key="2">
    <source>
        <dbReference type="ARBA" id="ARBA00008061"/>
    </source>
</evidence>
<dbReference type="NCBIfam" id="NF006969">
    <property type="entry name" value="PRK09441.1-2"/>
    <property type="match status" value="1"/>
</dbReference>
<protein>
    <recommendedName>
        <fullName evidence="7">Glycosyl hydrolase family 13 catalytic domain-containing protein</fullName>
    </recommendedName>
</protein>
<sequence length="534" mass="59963">MFSFISWCTGLHRKTKGTHTEQAHVDLPRAWAAPENALIFQAFEWHVPADQCHWNRLRCALPDLKSLGIHQIWVPPGCKGMDPNGNGYDIYDLFDLGEFDQKGSISTKWGSKKELVEFVREARELGIGIIWDAVLNHKAGADFPEQFEAVQVHPQERNVEVSKPLKIDGWVGFDFSGRGESYSSMKYRWQHFSGVDWDDKSKQQAIYKTFAPGKGWASDVSTELGNYDYLMFSNLDHSHPEVRQDLFNWGTWITDELSLSGMRLDAAKHISAGFQKDFVAHVQKNANPDFFVIGEYWTGHLPALLDYLDKLGHTVVAYDVPLLEKFSKLSHKRAADLRGIFDDTLVQCRPDHAVTIVANHDTQPGQMLETPVAPEFKLISYALILLRKGGFPCLFYGDIYGIRANVTDPVTPACSGKIPILAKARQLYAYGEQKDYFDQPNCIGFVRSGVPGSSSGLACVISNAGSNRKRMFIGRKNTGQTWVDVLGNQSASVVIDWWGYGAFPVGAMSVSVWVDSAAVDRNIFLKEYDSNIYE</sequence>
<dbReference type="GO" id="GO:0005509">
    <property type="term" value="F:calcium ion binding"/>
    <property type="evidence" value="ECO:0007669"/>
    <property type="project" value="InterPro"/>
</dbReference>
<feature type="domain" description="Glycosyl hydrolase family 13 catalytic" evidence="7">
    <location>
        <begin position="37"/>
        <end position="425"/>
    </location>
</feature>
<gene>
    <name evidence="8" type="ORF">N7494_008572</name>
</gene>
<dbReference type="CDD" id="cd11318">
    <property type="entry name" value="AmyAc_bac_fung_AmyA"/>
    <property type="match status" value="1"/>
</dbReference>
<dbReference type="InterPro" id="IPR015237">
    <property type="entry name" value="Alpha-amylase_C_pro"/>
</dbReference>
<dbReference type="GO" id="GO:0004553">
    <property type="term" value="F:hydrolase activity, hydrolyzing O-glycosyl compounds"/>
    <property type="evidence" value="ECO:0007669"/>
    <property type="project" value="InterPro"/>
</dbReference>
<dbReference type="InterPro" id="IPR013776">
    <property type="entry name" value="A-amylase_thermo"/>
</dbReference>
<dbReference type="InterPro" id="IPR017853">
    <property type="entry name" value="GH"/>
</dbReference>
<keyword evidence="4" id="KW-0378">Hydrolase</keyword>
<keyword evidence="6" id="KW-0326">Glycosidase</keyword>
<evidence type="ECO:0000313" key="8">
    <source>
        <dbReference type="EMBL" id="KAJ5532020.1"/>
    </source>
</evidence>
<dbReference type="InterPro" id="IPR013780">
    <property type="entry name" value="Glyco_hydro_b"/>
</dbReference>
<dbReference type="PIRSF" id="PIRSF001021">
    <property type="entry name" value="Alph-amls_thrmst"/>
    <property type="match status" value="1"/>
</dbReference>
<name>A0AAD6CNS1_9EURO</name>
<comment type="cofactor">
    <cofactor evidence="1">
        <name>Ca(2+)</name>
        <dbReference type="ChEBI" id="CHEBI:29108"/>
    </cofactor>
</comment>
<dbReference type="EMBL" id="JAQIZZ010000007">
    <property type="protein sequence ID" value="KAJ5532020.1"/>
    <property type="molecule type" value="Genomic_DNA"/>
</dbReference>
<dbReference type="SUPFAM" id="SSF51011">
    <property type="entry name" value="Glycosyl hydrolase domain"/>
    <property type="match status" value="1"/>
</dbReference>
<keyword evidence="5" id="KW-0119">Carbohydrate metabolism</keyword>
<evidence type="ECO:0000259" key="7">
    <source>
        <dbReference type="SMART" id="SM00642"/>
    </source>
</evidence>
<proteinExistence type="inferred from homology"/>
<dbReference type="Gene3D" id="2.60.40.1180">
    <property type="entry name" value="Golgi alpha-mannosidase II"/>
    <property type="match status" value="1"/>
</dbReference>
<comment type="caution">
    <text evidence="8">The sequence shown here is derived from an EMBL/GenBank/DDBJ whole genome shotgun (WGS) entry which is preliminary data.</text>
</comment>
<reference evidence="8 9" key="1">
    <citation type="journal article" date="2023" name="IMA Fungus">
        <title>Comparative genomic study of the Penicillium genus elucidates a diverse pangenome and 15 lateral gene transfer events.</title>
        <authorList>
            <person name="Petersen C."/>
            <person name="Sorensen T."/>
            <person name="Nielsen M.R."/>
            <person name="Sondergaard T.E."/>
            <person name="Sorensen J.L."/>
            <person name="Fitzpatrick D.A."/>
            <person name="Frisvad J.C."/>
            <person name="Nielsen K.L."/>
        </authorList>
    </citation>
    <scope>NUCLEOTIDE SEQUENCE [LARGE SCALE GENOMIC DNA]</scope>
    <source>
        <strain evidence="8 9">IBT 35679</strain>
    </source>
</reference>
<dbReference type="SUPFAM" id="SSF51445">
    <property type="entry name" value="(Trans)glycosidases"/>
    <property type="match status" value="1"/>
</dbReference>
<evidence type="ECO:0000256" key="1">
    <source>
        <dbReference type="ARBA" id="ARBA00001913"/>
    </source>
</evidence>
<keyword evidence="3" id="KW-0479">Metal-binding</keyword>
<dbReference type="SMART" id="SM00642">
    <property type="entry name" value="Aamy"/>
    <property type="match status" value="1"/>
</dbReference>